<comment type="caution">
    <text evidence="1">The sequence shown here is derived from an EMBL/GenBank/DDBJ whole genome shotgun (WGS) entry which is preliminary data.</text>
</comment>
<reference evidence="1" key="1">
    <citation type="journal article" date="2016" name="Front. Microbiol.">
        <title>Genomic Resource of Rice Seed Associated Bacteria.</title>
        <authorList>
            <person name="Midha S."/>
            <person name="Bansal K."/>
            <person name="Sharma S."/>
            <person name="Kumar N."/>
            <person name="Patil P.P."/>
            <person name="Chaudhry V."/>
            <person name="Patil P.B."/>
        </authorList>
    </citation>
    <scope>NUCLEOTIDE SEQUENCE [LARGE SCALE GENOMIC DNA]</scope>
    <source>
        <strain evidence="1">NS331</strain>
    </source>
</reference>
<proteinExistence type="predicted"/>
<dbReference type="PATRIC" id="fig|433924.3.peg.4230"/>
<dbReference type="EMBL" id="LDSL01000064">
    <property type="protein sequence ID" value="KTT21897.1"/>
    <property type="molecule type" value="Genomic_DNA"/>
</dbReference>
<dbReference type="RefSeq" id="WP_058642045.1">
    <property type="nucleotide sequence ID" value="NZ_LDSL01000064.1"/>
</dbReference>
<name>A0A147GW26_9BURK</name>
<dbReference type="AlphaFoldDB" id="A0A147GW26"/>
<protein>
    <recommendedName>
        <fullName evidence="3">HK97 gp10 family phage protein</fullName>
    </recommendedName>
</protein>
<dbReference type="OrthoDB" id="8812397at2"/>
<keyword evidence="2" id="KW-1185">Reference proteome</keyword>
<sequence length="167" mass="17440">MSSLHLSIGGLAAINRGLAEDPAMARRELLIAMTEATLLVEREAKERMPRGATGLTAQSIQSDAFSTPAGVLGVVSSSLPSASAVELGTRPHMPPMDALVPWVRAVLGVSPKRERSVAYLVARKIARRGTPAQQPFAKAIAATESRVLRMFEAAAGRIAARSAGGAS</sequence>
<evidence type="ECO:0000313" key="2">
    <source>
        <dbReference type="Proteomes" id="UP000072741"/>
    </source>
</evidence>
<evidence type="ECO:0008006" key="3">
    <source>
        <dbReference type="Google" id="ProtNLM"/>
    </source>
</evidence>
<dbReference type="Proteomes" id="UP000072741">
    <property type="component" value="Unassembled WGS sequence"/>
</dbReference>
<evidence type="ECO:0000313" key="1">
    <source>
        <dbReference type="EMBL" id="KTT21897.1"/>
    </source>
</evidence>
<accession>A0A147GW26</accession>
<gene>
    <name evidence="1" type="ORF">NS331_11085</name>
</gene>
<organism evidence="1 2">
    <name type="scientific">Pseudacidovorax intermedius</name>
    <dbReference type="NCBI Taxonomy" id="433924"/>
    <lineage>
        <taxon>Bacteria</taxon>
        <taxon>Pseudomonadati</taxon>
        <taxon>Pseudomonadota</taxon>
        <taxon>Betaproteobacteria</taxon>
        <taxon>Burkholderiales</taxon>
        <taxon>Comamonadaceae</taxon>
        <taxon>Pseudacidovorax</taxon>
    </lineage>
</organism>